<evidence type="ECO:0000259" key="8">
    <source>
        <dbReference type="Pfam" id="PF25944"/>
    </source>
</evidence>
<dbReference type="GO" id="GO:0046677">
    <property type="term" value="P:response to antibiotic"/>
    <property type="evidence" value="ECO:0007669"/>
    <property type="project" value="TreeGrafter"/>
</dbReference>
<dbReference type="GO" id="GO:0005886">
    <property type="term" value="C:plasma membrane"/>
    <property type="evidence" value="ECO:0007669"/>
    <property type="project" value="TreeGrafter"/>
</dbReference>
<dbReference type="Gene3D" id="2.40.50.100">
    <property type="match status" value="1"/>
</dbReference>
<dbReference type="InterPro" id="IPR058627">
    <property type="entry name" value="MdtA-like_C"/>
</dbReference>
<comment type="caution">
    <text evidence="10">The sequence shown here is derived from an EMBL/GenBank/DDBJ whole genome shotgun (WGS) entry which is preliminary data.</text>
</comment>
<evidence type="ECO:0000256" key="2">
    <source>
        <dbReference type="ARBA" id="ARBA00009477"/>
    </source>
</evidence>
<feature type="signal peptide" evidence="5">
    <location>
        <begin position="1"/>
        <end position="32"/>
    </location>
</feature>
<dbReference type="Pfam" id="PF25944">
    <property type="entry name" value="Beta-barrel_RND"/>
    <property type="match status" value="1"/>
</dbReference>
<feature type="compositionally biased region" description="Acidic residues" evidence="4">
    <location>
        <begin position="378"/>
        <end position="388"/>
    </location>
</feature>
<dbReference type="Gene3D" id="2.40.420.20">
    <property type="match status" value="1"/>
</dbReference>
<comment type="similarity">
    <text evidence="2">Belongs to the membrane fusion protein (MFP) (TC 8.A.1) family.</text>
</comment>
<name>A0A6N6JFZ0_9RHOB</name>
<dbReference type="Gene3D" id="2.40.30.170">
    <property type="match status" value="1"/>
</dbReference>
<evidence type="ECO:0000256" key="4">
    <source>
        <dbReference type="SAM" id="MobiDB-lite"/>
    </source>
</evidence>
<dbReference type="InterPro" id="IPR006143">
    <property type="entry name" value="RND_pump_MFP"/>
</dbReference>
<evidence type="ECO:0000256" key="1">
    <source>
        <dbReference type="ARBA" id="ARBA00004196"/>
    </source>
</evidence>
<organism evidence="10 11">
    <name type="scientific">Litoreibacter roseus</name>
    <dbReference type="NCBI Taxonomy" id="2601869"/>
    <lineage>
        <taxon>Bacteria</taxon>
        <taxon>Pseudomonadati</taxon>
        <taxon>Pseudomonadota</taxon>
        <taxon>Alphaproteobacteria</taxon>
        <taxon>Rhodobacterales</taxon>
        <taxon>Roseobacteraceae</taxon>
        <taxon>Litoreibacter</taxon>
    </lineage>
</organism>
<sequence length="388" mass="41650">MNFPALTLNSISRIAGPITALAIAAFAGAGHAQSQQPPVVKVAEPLQDTVMDWDVYTGRFQAENRVVLQARVSGYLSAIHFEEGGIVEQGQLLYEIDDRPFTLAVRQAQASLDSARAAVELAEIEFDRATELVARNVGAQSEADSARAQFREATASVAIAEAQLATAELDLEFTQITSPLTGRISSNDVDVGNLVIGGPSGATVLSNIVSVDPIEFVFTVSEADFLKYARLFENGERPSSRSSANQVYVQLMDEDTWNRGGSMTFVDNQLDPNSGTLLGRATLDNPDGFLQPGVFGRLRLPGSGEYDALLIPDEAIVADQARSIVYVVGADDIVEQKGVTRGPMWRGMRVIQTGLEAGDRVIISGIQRARPGSPVTPEPEEITLSEAE</sequence>
<gene>
    <name evidence="10" type="ORF">KIN_12820</name>
</gene>
<dbReference type="EMBL" id="BLJE01000001">
    <property type="protein sequence ID" value="GFE64208.1"/>
    <property type="molecule type" value="Genomic_DNA"/>
</dbReference>
<dbReference type="PANTHER" id="PTHR30158:SF10">
    <property type="entry name" value="CATION EFFLUX PUMP"/>
    <property type="match status" value="1"/>
</dbReference>
<reference evidence="10 11" key="1">
    <citation type="submission" date="2019-12" db="EMBL/GenBank/DDBJ databases">
        <title>Litoreibacter badius sp. nov., a novel bacteriochlorophyll a-containing bacterium in the genus Litoreibacter.</title>
        <authorList>
            <person name="Kanamuro M."/>
            <person name="Takabe Y."/>
            <person name="Mori K."/>
            <person name="Takaichi S."/>
            <person name="Hanada S."/>
        </authorList>
    </citation>
    <scope>NUCLEOTIDE SEQUENCE [LARGE SCALE GENOMIC DNA]</scope>
    <source>
        <strain evidence="10 11">K6</strain>
    </source>
</reference>
<keyword evidence="5" id="KW-0732">Signal</keyword>
<feature type="domain" description="Multidrug resistance protein MdtA-like C-terminal permuted SH3" evidence="9">
    <location>
        <begin position="307"/>
        <end position="368"/>
    </location>
</feature>
<evidence type="ECO:0000259" key="9">
    <source>
        <dbReference type="Pfam" id="PF25967"/>
    </source>
</evidence>
<evidence type="ECO:0000256" key="3">
    <source>
        <dbReference type="SAM" id="Coils"/>
    </source>
</evidence>
<feature type="domain" description="Multidrug resistance protein MdtA-like barrel-sandwich hybrid" evidence="7">
    <location>
        <begin position="65"/>
        <end position="204"/>
    </location>
</feature>
<dbReference type="SUPFAM" id="SSF111369">
    <property type="entry name" value="HlyD-like secretion proteins"/>
    <property type="match status" value="1"/>
</dbReference>
<dbReference type="AlphaFoldDB" id="A0A6N6JFZ0"/>
<dbReference type="Pfam" id="PF25876">
    <property type="entry name" value="HH_MFP_RND"/>
    <property type="match status" value="1"/>
</dbReference>
<evidence type="ECO:0000259" key="6">
    <source>
        <dbReference type="Pfam" id="PF25876"/>
    </source>
</evidence>
<dbReference type="InterPro" id="IPR058624">
    <property type="entry name" value="MdtA-like_HH"/>
</dbReference>
<dbReference type="Pfam" id="PF25917">
    <property type="entry name" value="BSH_RND"/>
    <property type="match status" value="1"/>
</dbReference>
<dbReference type="Gene3D" id="1.10.287.470">
    <property type="entry name" value="Helix hairpin bin"/>
    <property type="match status" value="1"/>
</dbReference>
<proteinExistence type="inferred from homology"/>
<feature type="chain" id="PRO_5026745522" evidence="5">
    <location>
        <begin position="33"/>
        <end position="388"/>
    </location>
</feature>
<evidence type="ECO:0000259" key="7">
    <source>
        <dbReference type="Pfam" id="PF25917"/>
    </source>
</evidence>
<keyword evidence="3" id="KW-0175">Coiled coil</keyword>
<dbReference type="RefSeq" id="WP_159805069.1">
    <property type="nucleotide sequence ID" value="NZ_BLJE01000001.1"/>
</dbReference>
<dbReference type="GO" id="GO:0022857">
    <property type="term" value="F:transmembrane transporter activity"/>
    <property type="evidence" value="ECO:0007669"/>
    <property type="project" value="InterPro"/>
</dbReference>
<dbReference type="OrthoDB" id="9816569at2"/>
<dbReference type="InterPro" id="IPR058626">
    <property type="entry name" value="MdtA-like_b-barrel"/>
</dbReference>
<protein>
    <submittedName>
        <fullName evidence="10">MexE family multidrug efflux RND transporter periplasmic adaptor subunit</fullName>
    </submittedName>
</protein>
<evidence type="ECO:0000313" key="10">
    <source>
        <dbReference type="EMBL" id="GFE64208.1"/>
    </source>
</evidence>
<dbReference type="InterPro" id="IPR058625">
    <property type="entry name" value="MdtA-like_BSH"/>
</dbReference>
<keyword evidence="11" id="KW-1185">Reference proteome</keyword>
<dbReference type="PANTHER" id="PTHR30158">
    <property type="entry name" value="ACRA/E-RELATED COMPONENT OF DRUG EFFLUX TRANSPORTER"/>
    <property type="match status" value="1"/>
</dbReference>
<dbReference type="GO" id="GO:0030313">
    <property type="term" value="C:cell envelope"/>
    <property type="evidence" value="ECO:0007669"/>
    <property type="project" value="UniProtKB-SubCell"/>
</dbReference>
<feature type="domain" description="Multidrug resistance protein MdtA-like beta-barrel" evidence="8">
    <location>
        <begin position="213"/>
        <end position="300"/>
    </location>
</feature>
<feature type="domain" description="Multidrug resistance protein MdtA-like alpha-helical hairpin" evidence="6">
    <location>
        <begin position="106"/>
        <end position="174"/>
    </location>
</feature>
<evidence type="ECO:0000313" key="11">
    <source>
        <dbReference type="Proteomes" id="UP000436822"/>
    </source>
</evidence>
<dbReference type="NCBIfam" id="TIGR01730">
    <property type="entry name" value="RND_mfp"/>
    <property type="match status" value="1"/>
</dbReference>
<dbReference type="Proteomes" id="UP000436822">
    <property type="component" value="Unassembled WGS sequence"/>
</dbReference>
<dbReference type="Pfam" id="PF25967">
    <property type="entry name" value="RND-MFP_C"/>
    <property type="match status" value="1"/>
</dbReference>
<accession>A0A6N6JFZ0</accession>
<comment type="subcellular location">
    <subcellularLocation>
        <location evidence="1">Cell envelope</location>
    </subcellularLocation>
</comment>
<feature type="region of interest" description="Disordered" evidence="4">
    <location>
        <begin position="369"/>
        <end position="388"/>
    </location>
</feature>
<dbReference type="FunFam" id="2.40.420.20:FF:000001">
    <property type="entry name" value="Efflux RND transporter periplasmic adaptor subunit"/>
    <property type="match status" value="1"/>
</dbReference>
<evidence type="ECO:0000256" key="5">
    <source>
        <dbReference type="SAM" id="SignalP"/>
    </source>
</evidence>
<feature type="coiled-coil region" evidence="3">
    <location>
        <begin position="105"/>
        <end position="132"/>
    </location>
</feature>